<dbReference type="SUPFAM" id="SSF63446">
    <property type="entry name" value="Type I dockerin domain"/>
    <property type="match status" value="1"/>
</dbReference>
<dbReference type="SUPFAM" id="SSF49384">
    <property type="entry name" value="Carbohydrate-binding domain"/>
    <property type="match status" value="1"/>
</dbReference>
<dbReference type="SUPFAM" id="SSF49373">
    <property type="entry name" value="Invasin/intimin cell-adhesion fragments"/>
    <property type="match status" value="1"/>
</dbReference>
<dbReference type="GO" id="GO:0030246">
    <property type="term" value="F:carbohydrate binding"/>
    <property type="evidence" value="ECO:0007669"/>
    <property type="project" value="InterPro"/>
</dbReference>
<dbReference type="Gene3D" id="2.60.40.1080">
    <property type="match status" value="1"/>
</dbReference>
<dbReference type="GO" id="GO:0004553">
    <property type="term" value="F:hydrolase activity, hydrolyzing O-glycosyl compounds"/>
    <property type="evidence" value="ECO:0007669"/>
    <property type="project" value="InterPro"/>
</dbReference>
<keyword evidence="6" id="KW-1185">Reference proteome</keyword>
<dbReference type="Proteomes" id="UP000306409">
    <property type="component" value="Chromosome"/>
</dbReference>
<organism evidence="5 6">
    <name type="scientific">Ruminiclostridium herbifermentans</name>
    <dbReference type="NCBI Taxonomy" id="2488810"/>
    <lineage>
        <taxon>Bacteria</taxon>
        <taxon>Bacillati</taxon>
        <taxon>Bacillota</taxon>
        <taxon>Clostridia</taxon>
        <taxon>Eubacteriales</taxon>
        <taxon>Oscillospiraceae</taxon>
        <taxon>Ruminiclostridium</taxon>
    </lineage>
</organism>
<keyword evidence="2" id="KW-0964">Secreted</keyword>
<accession>A0A7H1VU11</accession>
<evidence type="ECO:0000313" key="6">
    <source>
        <dbReference type="Proteomes" id="UP000306409"/>
    </source>
</evidence>
<name>A0A7H1VU11_9FIRM</name>
<proteinExistence type="predicted"/>
<dbReference type="Gene3D" id="1.10.1330.10">
    <property type="entry name" value="Dockerin domain"/>
    <property type="match status" value="1"/>
</dbReference>
<dbReference type="InterPro" id="IPR036439">
    <property type="entry name" value="Dockerin_dom_sf"/>
</dbReference>
<reference evidence="5 6" key="1">
    <citation type="submission" date="2020-09" db="EMBL/GenBank/DDBJ databases">
        <title>Characterization and genome sequencing of Ruminiclostridium sp. nov. MA18.</title>
        <authorList>
            <person name="Rettenmaier R."/>
            <person name="Kowollik M.-L."/>
            <person name="Liebl W."/>
            <person name="Zverlov V."/>
        </authorList>
    </citation>
    <scope>NUCLEOTIDE SEQUENCE [LARGE SCALE GENOMIC DNA]</scope>
    <source>
        <strain evidence="5 6">MA18</strain>
    </source>
</reference>
<protein>
    <recommendedName>
        <fullName evidence="4">Cohesin domain-containing protein</fullName>
    </recommendedName>
</protein>
<dbReference type="InterPro" id="IPR002105">
    <property type="entry name" value="Dockerin_1_rpt"/>
</dbReference>
<evidence type="ECO:0000259" key="4">
    <source>
        <dbReference type="Pfam" id="PF00963"/>
    </source>
</evidence>
<evidence type="ECO:0000256" key="2">
    <source>
        <dbReference type="ARBA" id="ARBA00022525"/>
    </source>
</evidence>
<gene>
    <name evidence="5" type="ORF">EHE19_012840</name>
</gene>
<feature type="domain" description="Cohesin" evidence="4">
    <location>
        <begin position="69"/>
        <end position="158"/>
    </location>
</feature>
<dbReference type="CDD" id="cd08547">
    <property type="entry name" value="Type_II_cohesin"/>
    <property type="match status" value="1"/>
</dbReference>
<dbReference type="GO" id="GO:0005576">
    <property type="term" value="C:extracellular region"/>
    <property type="evidence" value="ECO:0007669"/>
    <property type="project" value="UniProtKB-SubCell"/>
</dbReference>
<dbReference type="InterPro" id="IPR008965">
    <property type="entry name" value="CBM2/CBM3_carb-bd_dom_sf"/>
</dbReference>
<dbReference type="InterPro" id="IPR008964">
    <property type="entry name" value="Invasin/intimin_cell_adhesion"/>
</dbReference>
<dbReference type="Pfam" id="PF00963">
    <property type="entry name" value="Cohesin"/>
    <property type="match status" value="1"/>
</dbReference>
<evidence type="ECO:0000256" key="1">
    <source>
        <dbReference type="ARBA" id="ARBA00004613"/>
    </source>
</evidence>
<dbReference type="InterPro" id="IPR002102">
    <property type="entry name" value="Cohesin_dom"/>
</dbReference>
<evidence type="ECO:0000256" key="3">
    <source>
        <dbReference type="ARBA" id="ARBA00022737"/>
    </source>
</evidence>
<dbReference type="KEGG" id="rher:EHE19_012840"/>
<dbReference type="Pfam" id="PF00404">
    <property type="entry name" value="Dockerin_1"/>
    <property type="match status" value="1"/>
</dbReference>
<dbReference type="GO" id="GO:0000272">
    <property type="term" value="P:polysaccharide catabolic process"/>
    <property type="evidence" value="ECO:0007669"/>
    <property type="project" value="InterPro"/>
</dbReference>
<dbReference type="AlphaFoldDB" id="A0A7H1VU11"/>
<dbReference type="Gene3D" id="2.60.40.680">
    <property type="match status" value="1"/>
</dbReference>
<dbReference type="EMBL" id="CP061336">
    <property type="protein sequence ID" value="QNU68873.1"/>
    <property type="molecule type" value="Genomic_DNA"/>
</dbReference>
<evidence type="ECO:0000313" key="5">
    <source>
        <dbReference type="EMBL" id="QNU68873.1"/>
    </source>
</evidence>
<sequence>MATASSSIVWKSSDETIAVVDVAGNVTAIGVGTAIITAQIAGTDISANCSVNVSALLPVLYIEPELENAKLNHIVSVNLIIDNIKEIAAEDVIIKYDSSKLQFINAEEVDGIMLIKNDIQSGELRFILASKGLENIINTKKTLLKLNFKTIEVGEALIDITKGRVSDGIEMEKSLKDSECGQATIIILDPKLGDVNRDGEFTLLDLAIVARHYGEDPAALPQYNTDIDINQAIDKGDLTQIARYMLANPNYKV</sequence>
<comment type="subcellular location">
    <subcellularLocation>
        <location evidence="1">Secreted</location>
    </subcellularLocation>
</comment>
<keyword evidence="3" id="KW-0677">Repeat</keyword>